<keyword evidence="2" id="KW-1185">Reference proteome</keyword>
<dbReference type="Proteomes" id="UP000193642">
    <property type="component" value="Unassembled WGS sequence"/>
</dbReference>
<comment type="caution">
    <text evidence="1">The sequence shown here is derived from an EMBL/GenBank/DDBJ whole genome shotgun (WGS) entry which is preliminary data.</text>
</comment>
<dbReference type="AlphaFoldDB" id="A0A1Y2C3R5"/>
<accession>A0A1Y2C3R5</accession>
<dbReference type="OrthoDB" id="2100592at2759"/>
<reference evidence="1 2" key="1">
    <citation type="submission" date="2016-07" db="EMBL/GenBank/DDBJ databases">
        <title>Pervasive Adenine N6-methylation of Active Genes in Fungi.</title>
        <authorList>
            <consortium name="DOE Joint Genome Institute"/>
            <person name="Mondo S.J."/>
            <person name="Dannebaum R.O."/>
            <person name="Kuo R.C."/>
            <person name="Labutti K."/>
            <person name="Haridas S."/>
            <person name="Kuo A."/>
            <person name="Salamov A."/>
            <person name="Ahrendt S.R."/>
            <person name="Lipzen A."/>
            <person name="Sullivan W."/>
            <person name="Andreopoulos W.B."/>
            <person name="Clum A."/>
            <person name="Lindquist E."/>
            <person name="Daum C."/>
            <person name="Ramamoorthy G.K."/>
            <person name="Gryganskyi A."/>
            <person name="Culley D."/>
            <person name="Magnuson J.K."/>
            <person name="James T.Y."/>
            <person name="O'Malley M.A."/>
            <person name="Stajich J.E."/>
            <person name="Spatafora J.W."/>
            <person name="Visel A."/>
            <person name="Grigoriev I.V."/>
        </authorList>
    </citation>
    <scope>NUCLEOTIDE SEQUENCE [LARGE SCALE GENOMIC DNA]</scope>
    <source>
        <strain evidence="1 2">JEL800</strain>
    </source>
</reference>
<organism evidence="1 2">
    <name type="scientific">Rhizoclosmatium globosum</name>
    <dbReference type="NCBI Taxonomy" id="329046"/>
    <lineage>
        <taxon>Eukaryota</taxon>
        <taxon>Fungi</taxon>
        <taxon>Fungi incertae sedis</taxon>
        <taxon>Chytridiomycota</taxon>
        <taxon>Chytridiomycota incertae sedis</taxon>
        <taxon>Chytridiomycetes</taxon>
        <taxon>Chytridiales</taxon>
        <taxon>Chytriomycetaceae</taxon>
        <taxon>Rhizoclosmatium</taxon>
    </lineage>
</organism>
<sequence>MGHCSDYVQYILHADARLNPEFDEATYAKKLQLCPQSTFLFFEVARRFFFSNTTSHRNIWIPNIEQIDKWQHFYFPRTHQFLCKTKVTCEALRKYLKANGLERPLKPSSIDLPYAHPHLSDQQLVYMSHTSVDIRENALTLFGPNHLKKLHQDFNKFIHVHGSSGRKHTRQVFDCWKWHPEWPELVIVGSRAMRWPPNIKLYNRLSIKKLRALQVTHGVHICPSNQEGYGHYINEARSLSALVLTTNYAPMNEMVVDGESGILIDYDPLPGEEYQLMQDHFVSPVRVTSEYICSAIEKVLKMPLEERKRMGRKAREGYDYDKVVMEGNMEEFQRGVHEYYTSGWKQGIVE</sequence>
<protein>
    <submittedName>
        <fullName evidence="1">Uncharacterized protein</fullName>
    </submittedName>
</protein>
<evidence type="ECO:0000313" key="1">
    <source>
        <dbReference type="EMBL" id="ORY41682.1"/>
    </source>
</evidence>
<proteinExistence type="predicted"/>
<evidence type="ECO:0000313" key="2">
    <source>
        <dbReference type="Proteomes" id="UP000193642"/>
    </source>
</evidence>
<dbReference type="Gene3D" id="3.40.50.2000">
    <property type="entry name" value="Glycogen Phosphorylase B"/>
    <property type="match status" value="1"/>
</dbReference>
<gene>
    <name evidence="1" type="ORF">BCR33DRAFT_718820</name>
</gene>
<dbReference type="EMBL" id="MCGO01000031">
    <property type="protein sequence ID" value="ORY41682.1"/>
    <property type="molecule type" value="Genomic_DNA"/>
</dbReference>
<dbReference type="SUPFAM" id="SSF53756">
    <property type="entry name" value="UDP-Glycosyltransferase/glycogen phosphorylase"/>
    <property type="match status" value="1"/>
</dbReference>
<name>A0A1Y2C3R5_9FUNG</name>